<protein>
    <recommendedName>
        <fullName evidence="4">SGNH hydrolase-type esterase domain-containing protein</fullName>
    </recommendedName>
</protein>
<dbReference type="Pfam" id="PF00657">
    <property type="entry name" value="Lipase_GDSL"/>
    <property type="match status" value="1"/>
</dbReference>
<dbReference type="AlphaFoldDB" id="A0A1Y2B4F3"/>
<gene>
    <name evidence="2" type="ORF">LY90DRAFT_512806</name>
</gene>
<dbReference type="PANTHER" id="PTHR45648">
    <property type="entry name" value="GDSL LIPASE/ACYLHYDROLASE FAMILY PROTEIN (AFU_ORTHOLOGUE AFUA_4G14700)"/>
    <property type="match status" value="1"/>
</dbReference>
<evidence type="ECO:0000313" key="3">
    <source>
        <dbReference type="Proteomes" id="UP000193920"/>
    </source>
</evidence>
<dbReference type="Gene3D" id="3.40.50.1110">
    <property type="entry name" value="SGNH hydrolase"/>
    <property type="match status" value="1"/>
</dbReference>
<dbReference type="Proteomes" id="UP000193920">
    <property type="component" value="Unassembled WGS sequence"/>
</dbReference>
<dbReference type="STRING" id="1754190.A0A1Y2B4F3"/>
<dbReference type="InterPro" id="IPR051058">
    <property type="entry name" value="GDSL_Est/Lipase"/>
</dbReference>
<dbReference type="EMBL" id="MCOG01000178">
    <property type="protein sequence ID" value="ORY29708.1"/>
    <property type="molecule type" value="Genomic_DNA"/>
</dbReference>
<organism evidence="2 3">
    <name type="scientific">Neocallimastix californiae</name>
    <dbReference type="NCBI Taxonomy" id="1754190"/>
    <lineage>
        <taxon>Eukaryota</taxon>
        <taxon>Fungi</taxon>
        <taxon>Fungi incertae sedis</taxon>
        <taxon>Chytridiomycota</taxon>
        <taxon>Chytridiomycota incertae sedis</taxon>
        <taxon>Neocallimastigomycetes</taxon>
        <taxon>Neocallimastigales</taxon>
        <taxon>Neocallimastigaceae</taxon>
        <taxon>Neocallimastix</taxon>
    </lineage>
</organism>
<proteinExistence type="predicted"/>
<accession>A0A1Y2B4F3</accession>
<name>A0A1Y2B4F3_9FUNG</name>
<dbReference type="OrthoDB" id="1600564at2759"/>
<dbReference type="PANTHER" id="PTHR45648:SF22">
    <property type="entry name" value="GDSL LIPASE_ACYLHYDROLASE FAMILY PROTEIN (AFU_ORTHOLOGUE AFUA_4G14700)"/>
    <property type="match status" value="1"/>
</dbReference>
<evidence type="ECO:0008006" key="4">
    <source>
        <dbReference type="Google" id="ProtNLM"/>
    </source>
</evidence>
<sequence>MSNNKIFYHKWNSNNSLFAFFIGHNDIKLIRRNNIEIDISSIINGLFNIINNLYDVGARNILILELLPVYIGPIKDTCYKNLKKEDILMFNNYIKINAKKFFNEHYNTNIIIYNTLERVENIIDNCNMFGFKNCTHAYRMVWRNRTENIRDYFWNNSHLSEKGNKILTNDIDNILWSLNKKKRN</sequence>
<dbReference type="GO" id="GO:0016788">
    <property type="term" value="F:hydrolase activity, acting on ester bonds"/>
    <property type="evidence" value="ECO:0007669"/>
    <property type="project" value="InterPro"/>
</dbReference>
<keyword evidence="3" id="KW-1185">Reference proteome</keyword>
<comment type="caution">
    <text evidence="2">The sequence shown here is derived from an EMBL/GenBank/DDBJ whole genome shotgun (WGS) entry which is preliminary data.</text>
</comment>
<keyword evidence="1" id="KW-0378">Hydrolase</keyword>
<reference evidence="2 3" key="1">
    <citation type="submission" date="2016-08" db="EMBL/GenBank/DDBJ databases">
        <title>A Parts List for Fungal Cellulosomes Revealed by Comparative Genomics.</title>
        <authorList>
            <consortium name="DOE Joint Genome Institute"/>
            <person name="Haitjema C.H."/>
            <person name="Gilmore S.P."/>
            <person name="Henske J.K."/>
            <person name="Solomon K.V."/>
            <person name="De Groot R."/>
            <person name="Kuo A."/>
            <person name="Mondo S.J."/>
            <person name="Salamov A.A."/>
            <person name="Labutti K."/>
            <person name="Zhao Z."/>
            <person name="Chiniquy J."/>
            <person name="Barry K."/>
            <person name="Brewer H.M."/>
            <person name="Purvine S.O."/>
            <person name="Wright A.T."/>
            <person name="Boxma B."/>
            <person name="Van Alen T."/>
            <person name="Hackstein J.H."/>
            <person name="Baker S.E."/>
            <person name="Grigoriev I.V."/>
            <person name="O'Malley M.A."/>
        </authorList>
    </citation>
    <scope>NUCLEOTIDE SEQUENCE [LARGE SCALE GENOMIC DNA]</scope>
    <source>
        <strain evidence="2 3">G1</strain>
    </source>
</reference>
<evidence type="ECO:0000256" key="1">
    <source>
        <dbReference type="ARBA" id="ARBA00022801"/>
    </source>
</evidence>
<dbReference type="InterPro" id="IPR036514">
    <property type="entry name" value="SGNH_hydro_sf"/>
</dbReference>
<dbReference type="SUPFAM" id="SSF52266">
    <property type="entry name" value="SGNH hydrolase"/>
    <property type="match status" value="1"/>
</dbReference>
<evidence type="ECO:0000313" key="2">
    <source>
        <dbReference type="EMBL" id="ORY29708.1"/>
    </source>
</evidence>
<dbReference type="InterPro" id="IPR001087">
    <property type="entry name" value="GDSL"/>
</dbReference>